<comment type="similarity">
    <text evidence="3">Belongs to the DNA repair enzymes AP/ExoA family.</text>
</comment>
<evidence type="ECO:0000259" key="7">
    <source>
        <dbReference type="Pfam" id="PF03372"/>
    </source>
</evidence>
<dbReference type="GO" id="GO:0003677">
    <property type="term" value="F:DNA binding"/>
    <property type="evidence" value="ECO:0007669"/>
    <property type="project" value="InterPro"/>
</dbReference>
<dbReference type="InterPro" id="IPR020847">
    <property type="entry name" value="AP_endonuclease_F1_BS"/>
</dbReference>
<dbReference type="GO" id="GO:0004519">
    <property type="term" value="F:endonuclease activity"/>
    <property type="evidence" value="ECO:0007669"/>
    <property type="project" value="InterPro"/>
</dbReference>
<keyword evidence="5 8" id="KW-0378">Hydrolase</keyword>
<dbReference type="Gene3D" id="3.60.10.10">
    <property type="entry name" value="Endonuclease/exonuclease/phosphatase"/>
    <property type="match status" value="1"/>
</dbReference>
<evidence type="ECO:0000256" key="1">
    <source>
        <dbReference type="ARBA" id="ARBA00001936"/>
    </source>
</evidence>
<feature type="domain" description="Endonuclease/exonuclease/phosphatase" evidence="7">
    <location>
        <begin position="6"/>
        <end position="249"/>
    </location>
</feature>
<dbReference type="PROSITE" id="PS00728">
    <property type="entry name" value="AP_NUCLEASE_F1_3"/>
    <property type="match status" value="1"/>
</dbReference>
<dbReference type="PROSITE" id="PS51435">
    <property type="entry name" value="AP_NUCLEASE_F1_4"/>
    <property type="match status" value="1"/>
</dbReference>
<evidence type="ECO:0000256" key="4">
    <source>
        <dbReference type="ARBA" id="ARBA00022723"/>
    </source>
</evidence>
<evidence type="ECO:0000256" key="6">
    <source>
        <dbReference type="ARBA" id="ARBA00022842"/>
    </source>
</evidence>
<dbReference type="NCBIfam" id="TIGR00195">
    <property type="entry name" value="exoDNase_III"/>
    <property type="match status" value="1"/>
</dbReference>
<comment type="cofactor">
    <cofactor evidence="1">
        <name>Mn(2+)</name>
        <dbReference type="ChEBI" id="CHEBI:29035"/>
    </cofactor>
</comment>
<dbReference type="InterPro" id="IPR005135">
    <property type="entry name" value="Endo/exonuclease/phosphatase"/>
</dbReference>
<dbReference type="InterPro" id="IPR036691">
    <property type="entry name" value="Endo/exonu/phosph_ase_sf"/>
</dbReference>
<dbReference type="PANTHER" id="PTHR43250:SF2">
    <property type="entry name" value="EXODEOXYRIBONUCLEASE III"/>
    <property type="match status" value="1"/>
</dbReference>
<reference evidence="8" key="1">
    <citation type="submission" date="2018-06" db="EMBL/GenBank/DDBJ databases">
        <authorList>
            <person name="Zhirakovskaya E."/>
        </authorList>
    </citation>
    <scope>NUCLEOTIDE SEQUENCE</scope>
</reference>
<comment type="cofactor">
    <cofactor evidence="2">
        <name>Mg(2+)</name>
        <dbReference type="ChEBI" id="CHEBI:18420"/>
    </cofactor>
</comment>
<evidence type="ECO:0000256" key="3">
    <source>
        <dbReference type="ARBA" id="ARBA00007092"/>
    </source>
</evidence>
<protein>
    <submittedName>
        <fullName evidence="8">Exodeoxyribonuclease III</fullName>
        <ecNumber evidence="8">3.1.11.2</ecNumber>
    </submittedName>
</protein>
<dbReference type="InterPro" id="IPR020848">
    <property type="entry name" value="AP_endonuclease_F1_CS"/>
</dbReference>
<dbReference type="AlphaFoldDB" id="A0A3B0ZF43"/>
<evidence type="ECO:0000256" key="5">
    <source>
        <dbReference type="ARBA" id="ARBA00022801"/>
    </source>
</evidence>
<dbReference type="EC" id="3.1.11.2" evidence="8"/>
<evidence type="ECO:0000313" key="8">
    <source>
        <dbReference type="EMBL" id="VAW87640.1"/>
    </source>
</evidence>
<dbReference type="PANTHER" id="PTHR43250">
    <property type="entry name" value="EXODEOXYRIBONUCLEASE III"/>
    <property type="match status" value="1"/>
</dbReference>
<dbReference type="GO" id="GO:0006281">
    <property type="term" value="P:DNA repair"/>
    <property type="evidence" value="ECO:0007669"/>
    <property type="project" value="InterPro"/>
</dbReference>
<dbReference type="SUPFAM" id="SSF56219">
    <property type="entry name" value="DNase I-like"/>
    <property type="match status" value="1"/>
</dbReference>
<dbReference type="NCBIfam" id="TIGR00633">
    <property type="entry name" value="xth"/>
    <property type="match status" value="1"/>
</dbReference>
<dbReference type="InterPro" id="IPR004808">
    <property type="entry name" value="AP_endonuc_1"/>
</dbReference>
<dbReference type="InterPro" id="IPR037493">
    <property type="entry name" value="ExoIII-like"/>
</dbReference>
<dbReference type="Pfam" id="PF03372">
    <property type="entry name" value="Exo_endo_phos"/>
    <property type="match status" value="1"/>
</dbReference>
<dbReference type="CDD" id="cd09086">
    <property type="entry name" value="ExoIII-like_AP-endo"/>
    <property type="match status" value="1"/>
</dbReference>
<sequence>MNKKIVTWNVNSLRVRMPQLLKWLENVQPDIVALQETKVQDKDFPADALEMAGYKVIYSGQKSYNGMAIISRHLEPDEITTDIPGLDDPQRRILAATYNGLRVINLYVPNGQSLGSDKFHYKLEWLNQVRHYIASQLEQYPRLVVVGDFNIAPDERDVCDPAKWHDKILCSDQEREALQQINACGLQDSFRLFKQSEGSFSWWDYRANAFPRNLGLRIDLILASDILCKHAVSCHIDTSPRGLERPSDHAPVVAEFSD</sequence>
<keyword evidence="4" id="KW-0479">Metal-binding</keyword>
<evidence type="ECO:0000256" key="2">
    <source>
        <dbReference type="ARBA" id="ARBA00001946"/>
    </source>
</evidence>
<dbReference type="GO" id="GO:0008311">
    <property type="term" value="F:double-stranded DNA 3'-5' DNA exonuclease activity"/>
    <property type="evidence" value="ECO:0007669"/>
    <property type="project" value="UniProtKB-EC"/>
</dbReference>
<proteinExistence type="inferred from homology"/>
<name>A0A3B0ZF43_9ZZZZ</name>
<organism evidence="8">
    <name type="scientific">hydrothermal vent metagenome</name>
    <dbReference type="NCBI Taxonomy" id="652676"/>
    <lineage>
        <taxon>unclassified sequences</taxon>
        <taxon>metagenomes</taxon>
        <taxon>ecological metagenomes</taxon>
    </lineage>
</organism>
<dbReference type="PROSITE" id="PS00726">
    <property type="entry name" value="AP_NUCLEASE_F1_1"/>
    <property type="match status" value="1"/>
</dbReference>
<dbReference type="GO" id="GO:0046872">
    <property type="term" value="F:metal ion binding"/>
    <property type="evidence" value="ECO:0007669"/>
    <property type="project" value="UniProtKB-KW"/>
</dbReference>
<gene>
    <name evidence="8" type="ORF">MNBD_GAMMA17-1073</name>
</gene>
<accession>A0A3B0ZF43</accession>
<dbReference type="EMBL" id="UOFQ01000069">
    <property type="protein sequence ID" value="VAW87640.1"/>
    <property type="molecule type" value="Genomic_DNA"/>
</dbReference>
<keyword evidence="6" id="KW-0460">Magnesium</keyword>